<dbReference type="RefSeq" id="WP_193927236.1">
    <property type="nucleotide sequence ID" value="NZ_JADEYC010000007.1"/>
</dbReference>
<gene>
    <name evidence="3" type="ORF">IQ251_05000</name>
</gene>
<dbReference type="NCBIfam" id="TIGR00996">
    <property type="entry name" value="Mtu_fam_mce"/>
    <property type="match status" value="1"/>
</dbReference>
<evidence type="ECO:0000313" key="3">
    <source>
        <dbReference type="EMBL" id="MBE9373804.1"/>
    </source>
</evidence>
<protein>
    <submittedName>
        <fullName evidence="3">MCE family protein</fullName>
    </submittedName>
</protein>
<dbReference type="InterPro" id="IPR005693">
    <property type="entry name" value="Mce"/>
</dbReference>
<sequence>MRSYLPQLVKFLIFAVVTVLLTGVLATTIANRTFTNDAEFSARFSDATGLNPGDEIRMAGVRIGTVDTIEVADRKVAEVRFTIDGNRPLPTTTTAAVKYRNLIGQRYIALDVGSGDVRNSLPPGSTIPLERTSPALNLTALFNGFKPLFRALDPDEVNELSHQIIQVLQGEGGTVESLLAHTASLTSTVADKDEVIGRVVTNLNGVLDTANARSPELAGLIDEMQQLVTGLAEQREPIGEATGSLADLTERTSGLLREARPPLQKDIRELDALAENFNAREPQLDRFLSGFPERIGSVTRTASYAGWFNYYSCQMRGDISIDSIGVELPIVPLPTSELPERCTR</sequence>
<dbReference type="InterPro" id="IPR024516">
    <property type="entry name" value="Mce_C"/>
</dbReference>
<dbReference type="AlphaFoldDB" id="A0A929B603"/>
<dbReference type="InterPro" id="IPR003399">
    <property type="entry name" value="Mce/MlaD"/>
</dbReference>
<dbReference type="EMBL" id="JADEYC010000007">
    <property type="protein sequence ID" value="MBE9373804.1"/>
    <property type="molecule type" value="Genomic_DNA"/>
</dbReference>
<evidence type="ECO:0000259" key="1">
    <source>
        <dbReference type="Pfam" id="PF02470"/>
    </source>
</evidence>
<evidence type="ECO:0000313" key="4">
    <source>
        <dbReference type="Proteomes" id="UP000598360"/>
    </source>
</evidence>
<dbReference type="Pfam" id="PF11887">
    <property type="entry name" value="Mce4_CUP1"/>
    <property type="match status" value="1"/>
</dbReference>
<dbReference type="GO" id="GO:0051701">
    <property type="term" value="P:biological process involved in interaction with host"/>
    <property type="evidence" value="ECO:0007669"/>
    <property type="project" value="TreeGrafter"/>
</dbReference>
<comment type="caution">
    <text evidence="3">The sequence shown here is derived from an EMBL/GenBank/DDBJ whole genome shotgun (WGS) entry which is preliminary data.</text>
</comment>
<organism evidence="3 4">
    <name type="scientific">Saccharopolyspora montiporae</name>
    <dbReference type="NCBI Taxonomy" id="2781240"/>
    <lineage>
        <taxon>Bacteria</taxon>
        <taxon>Bacillati</taxon>
        <taxon>Actinomycetota</taxon>
        <taxon>Actinomycetes</taxon>
        <taxon>Pseudonocardiales</taxon>
        <taxon>Pseudonocardiaceae</taxon>
        <taxon>Saccharopolyspora</taxon>
    </lineage>
</organism>
<name>A0A929B603_9PSEU</name>
<feature type="domain" description="Mammalian cell entry C-terminal" evidence="2">
    <location>
        <begin position="119"/>
        <end position="307"/>
    </location>
</feature>
<dbReference type="PANTHER" id="PTHR33371">
    <property type="entry name" value="INTERMEMBRANE PHOSPHOLIPID TRANSPORT SYSTEM BINDING PROTEIN MLAD-RELATED"/>
    <property type="match status" value="1"/>
</dbReference>
<feature type="domain" description="Mce/MlaD" evidence="1">
    <location>
        <begin position="39"/>
        <end position="113"/>
    </location>
</feature>
<keyword evidence="4" id="KW-1185">Reference proteome</keyword>
<dbReference type="Pfam" id="PF02470">
    <property type="entry name" value="MlaD"/>
    <property type="match status" value="1"/>
</dbReference>
<dbReference type="Proteomes" id="UP000598360">
    <property type="component" value="Unassembled WGS sequence"/>
</dbReference>
<proteinExistence type="predicted"/>
<dbReference type="PANTHER" id="PTHR33371:SF17">
    <property type="entry name" value="MCE-FAMILY PROTEIN MCE1B"/>
    <property type="match status" value="1"/>
</dbReference>
<reference evidence="3" key="1">
    <citation type="submission" date="2020-10" db="EMBL/GenBank/DDBJ databases">
        <title>Diversity and distribution of actinomycetes associated with coral in the coast of Hainan.</title>
        <authorList>
            <person name="Li F."/>
        </authorList>
    </citation>
    <scope>NUCLEOTIDE SEQUENCE</scope>
    <source>
        <strain evidence="3">HNM0983</strain>
    </source>
</reference>
<accession>A0A929B603</accession>
<dbReference type="GO" id="GO:0005576">
    <property type="term" value="C:extracellular region"/>
    <property type="evidence" value="ECO:0007669"/>
    <property type="project" value="TreeGrafter"/>
</dbReference>
<evidence type="ECO:0000259" key="2">
    <source>
        <dbReference type="Pfam" id="PF11887"/>
    </source>
</evidence>
<dbReference type="InterPro" id="IPR052336">
    <property type="entry name" value="MlaD_Phospholipid_Transporter"/>
</dbReference>